<dbReference type="SMART" id="SM00994">
    <property type="entry name" value="zf-C4_ClpX"/>
    <property type="match status" value="1"/>
</dbReference>
<dbReference type="PROSITE" id="PS00675">
    <property type="entry name" value="SIGMA54_INTERACT_1"/>
    <property type="match status" value="1"/>
</dbReference>
<feature type="binding site" evidence="6 7">
    <location>
        <position position="28"/>
    </location>
    <ligand>
        <name>Zn(2+)</name>
        <dbReference type="ChEBI" id="CHEBI:29105"/>
    </ligand>
</feature>
<dbReference type="PROSITE" id="PS51902">
    <property type="entry name" value="CLPX_ZB"/>
    <property type="match status" value="1"/>
</dbReference>
<dbReference type="InterPro" id="IPR025662">
    <property type="entry name" value="Sigma_54_int_dom_ATP-bd_1"/>
</dbReference>
<dbReference type="NCBIfam" id="NF003745">
    <property type="entry name" value="PRK05342.1"/>
    <property type="match status" value="1"/>
</dbReference>
<dbReference type="RefSeq" id="WP_045468831.1">
    <property type="nucleotide sequence ID" value="NZ_BBLT01000013.1"/>
</dbReference>
<organism evidence="9 10">
    <name type="scientific">Sporocytophaga myxococcoides</name>
    <dbReference type="NCBI Taxonomy" id="153721"/>
    <lineage>
        <taxon>Bacteria</taxon>
        <taxon>Pseudomonadati</taxon>
        <taxon>Bacteroidota</taxon>
        <taxon>Cytophagia</taxon>
        <taxon>Cytophagales</taxon>
        <taxon>Cytophagaceae</taxon>
        <taxon>Sporocytophaga</taxon>
    </lineage>
</organism>
<evidence type="ECO:0000256" key="3">
    <source>
        <dbReference type="ARBA" id="ARBA00022833"/>
    </source>
</evidence>
<dbReference type="InterPro" id="IPR003959">
    <property type="entry name" value="ATPase_AAA_core"/>
</dbReference>
<comment type="caution">
    <text evidence="6">Lacks conserved residue(s) required for the propagation of feature annotation.</text>
</comment>
<keyword evidence="5 6" id="KW-0143">Chaperone</keyword>
<dbReference type="FunFam" id="1.10.8.60:FF:000002">
    <property type="entry name" value="ATP-dependent Clp protease ATP-binding subunit ClpX"/>
    <property type="match status" value="1"/>
</dbReference>
<sequence>MAQITCSFCGRSKKDVSLMISGIHAHICDRCITQSQQILSEEVKTKNKNSVPKFNLIKPSEMKKFLDQFVVGQDEAKKVMSVAVYNHYKRLMQQQEENDVVIEKSNIIMVGETGTGKTYIARTLAKILQVPFCIADATVLTEAGYVGEDVESILTRLLQSANYDVESAERGIVYIDEIDKISRKGDNPSITRDVSGEGVQQALLKLLEGTQVNVPPQGGRKHPDQKMISVNTENILFICGGAFDGISKMIGSRLNTQPLGFSSKEQTFVDKENLLQYVTAQDLKTFGLIPELIGRLPVLTYLEPLSKDTLRMILTQPKNAIVKQYKKLFKMEDIEIEFEEEALDFIVEKAVNFKLGARGLRSICEAVMTDAMFELPSQDEIKKLVITRDYAVEKIEKSKFNKLKAA</sequence>
<comment type="function">
    <text evidence="6">ATP-dependent specificity component of the Clp protease. It directs the protease to specific substrates. Can perform chaperone functions in the absence of ClpP.</text>
</comment>
<dbReference type="InterPro" id="IPR004487">
    <property type="entry name" value="Clp_protease_ATP-bd_su_ClpX"/>
</dbReference>
<dbReference type="SMART" id="SM00382">
    <property type="entry name" value="AAA"/>
    <property type="match status" value="1"/>
</dbReference>
<feature type="binding site" evidence="6 7">
    <location>
        <position position="6"/>
    </location>
    <ligand>
        <name>Zn(2+)</name>
        <dbReference type="ChEBI" id="CHEBI:29105"/>
    </ligand>
</feature>
<comment type="caution">
    <text evidence="9">The sequence shown here is derived from an EMBL/GenBank/DDBJ whole genome shotgun (WGS) entry which is preliminary data.</text>
</comment>
<dbReference type="GO" id="GO:0051082">
    <property type="term" value="F:unfolded protein binding"/>
    <property type="evidence" value="ECO:0007669"/>
    <property type="project" value="UniProtKB-UniRule"/>
</dbReference>
<dbReference type="GO" id="GO:0046983">
    <property type="term" value="F:protein dimerization activity"/>
    <property type="evidence" value="ECO:0007669"/>
    <property type="project" value="UniProtKB-UniRule"/>
</dbReference>
<dbReference type="SUPFAM" id="SSF52540">
    <property type="entry name" value="P-loop containing nucleoside triphosphate hydrolases"/>
    <property type="match status" value="1"/>
</dbReference>
<evidence type="ECO:0000256" key="5">
    <source>
        <dbReference type="ARBA" id="ARBA00023186"/>
    </source>
</evidence>
<dbReference type="SMART" id="SM01086">
    <property type="entry name" value="ClpB_D2-small"/>
    <property type="match status" value="1"/>
</dbReference>
<dbReference type="InterPro" id="IPR019489">
    <property type="entry name" value="Clp_ATPase_C"/>
</dbReference>
<comment type="subunit">
    <text evidence="6">Component of the ClpX-ClpP complex. Forms a hexameric ring that, in the presence of ATP, binds to fourteen ClpP subunits assembled into a disk-like structure with a central cavity, resembling the structure of eukaryotic proteasomes.</text>
</comment>
<dbReference type="Pfam" id="PF10431">
    <property type="entry name" value="ClpB_D2-small"/>
    <property type="match status" value="1"/>
</dbReference>
<dbReference type="GO" id="GO:0051603">
    <property type="term" value="P:proteolysis involved in protein catabolic process"/>
    <property type="evidence" value="ECO:0007669"/>
    <property type="project" value="TreeGrafter"/>
</dbReference>
<dbReference type="SUPFAM" id="SSF57716">
    <property type="entry name" value="Glucocorticoid receptor-like (DNA-binding domain)"/>
    <property type="match status" value="1"/>
</dbReference>
<evidence type="ECO:0000313" key="9">
    <source>
        <dbReference type="EMBL" id="GAL87413.1"/>
    </source>
</evidence>
<dbReference type="InterPro" id="IPR046425">
    <property type="entry name" value="ClpX_bact"/>
</dbReference>
<dbReference type="InterPro" id="IPR050052">
    <property type="entry name" value="ATP-dep_Clp_protease_ClpX"/>
</dbReference>
<dbReference type="InterPro" id="IPR003593">
    <property type="entry name" value="AAA+_ATPase"/>
</dbReference>
<dbReference type="CDD" id="cd19497">
    <property type="entry name" value="RecA-like_ClpX"/>
    <property type="match status" value="1"/>
</dbReference>
<dbReference type="OrthoDB" id="9804062at2"/>
<dbReference type="Pfam" id="PF06689">
    <property type="entry name" value="zf-C4_ClpX"/>
    <property type="match status" value="1"/>
</dbReference>
<gene>
    <name evidence="6" type="primary">clpX</name>
    <name evidence="9" type="ORF">MYP_4643</name>
</gene>
<dbReference type="HAMAP" id="MF_00175">
    <property type="entry name" value="ClpX"/>
    <property type="match status" value="1"/>
</dbReference>
<dbReference type="PANTHER" id="PTHR48102:SF7">
    <property type="entry name" value="ATP-DEPENDENT CLP PROTEASE ATP-BINDING SUBUNIT CLPX-LIKE, MITOCHONDRIAL"/>
    <property type="match status" value="1"/>
</dbReference>
<evidence type="ECO:0000259" key="8">
    <source>
        <dbReference type="PROSITE" id="PS51902"/>
    </source>
</evidence>
<dbReference type="GO" id="GO:0008233">
    <property type="term" value="F:peptidase activity"/>
    <property type="evidence" value="ECO:0007669"/>
    <property type="project" value="UniProtKB-KW"/>
</dbReference>
<dbReference type="EMBL" id="BBLT01000013">
    <property type="protein sequence ID" value="GAL87413.1"/>
    <property type="molecule type" value="Genomic_DNA"/>
</dbReference>
<dbReference type="Pfam" id="PF07724">
    <property type="entry name" value="AAA_2"/>
    <property type="match status" value="1"/>
</dbReference>
<dbReference type="GO" id="GO:0016887">
    <property type="term" value="F:ATP hydrolysis activity"/>
    <property type="evidence" value="ECO:0007669"/>
    <property type="project" value="InterPro"/>
</dbReference>
<evidence type="ECO:0000313" key="10">
    <source>
        <dbReference type="Proteomes" id="UP000030185"/>
    </source>
</evidence>
<keyword evidence="10" id="KW-1185">Reference proteome</keyword>
<keyword evidence="3 6" id="KW-0862">Zinc</keyword>
<feature type="binding site" evidence="6 7">
    <location>
        <position position="31"/>
    </location>
    <ligand>
        <name>Zn(2+)</name>
        <dbReference type="ChEBI" id="CHEBI:29105"/>
    </ligand>
</feature>
<keyword evidence="4 6" id="KW-0067">ATP-binding</keyword>
<keyword evidence="9" id="KW-0645">Protease</keyword>
<dbReference type="FunFam" id="3.40.50.300:FF:000005">
    <property type="entry name" value="ATP-dependent Clp protease ATP-binding subunit ClpX"/>
    <property type="match status" value="1"/>
</dbReference>
<dbReference type="Gene3D" id="3.40.50.300">
    <property type="entry name" value="P-loop containing nucleotide triphosphate hydrolases"/>
    <property type="match status" value="1"/>
</dbReference>
<dbReference type="eggNOG" id="COG1219">
    <property type="taxonomic scope" value="Bacteria"/>
</dbReference>
<evidence type="ECO:0000256" key="2">
    <source>
        <dbReference type="ARBA" id="ARBA00022741"/>
    </source>
</evidence>
<name>A0A098LMS2_9BACT</name>
<dbReference type="GO" id="GO:0009376">
    <property type="term" value="C:HslUV protease complex"/>
    <property type="evidence" value="ECO:0007669"/>
    <property type="project" value="TreeGrafter"/>
</dbReference>
<dbReference type="Gene3D" id="1.10.8.60">
    <property type="match status" value="1"/>
</dbReference>
<evidence type="ECO:0000256" key="7">
    <source>
        <dbReference type="PROSITE-ProRule" id="PRU01250"/>
    </source>
</evidence>
<comment type="similarity">
    <text evidence="6 7">Belongs to the ClpX chaperone family.</text>
</comment>
<evidence type="ECO:0000256" key="6">
    <source>
        <dbReference type="HAMAP-Rule" id="MF_00175"/>
    </source>
</evidence>
<dbReference type="InterPro" id="IPR027417">
    <property type="entry name" value="P-loop_NTPase"/>
</dbReference>
<dbReference type="AlphaFoldDB" id="A0A098LMS2"/>
<dbReference type="PANTHER" id="PTHR48102">
    <property type="entry name" value="ATP-DEPENDENT CLP PROTEASE ATP-BINDING SUBUNIT CLPX-LIKE, MITOCHONDRIAL-RELATED"/>
    <property type="match status" value="1"/>
</dbReference>
<keyword evidence="9" id="KW-0378">Hydrolase</keyword>
<reference evidence="9 10" key="1">
    <citation type="submission" date="2014-09" db="EMBL/GenBank/DDBJ databases">
        <title>Sporocytophaga myxococcoides PG-01 genome sequencing.</title>
        <authorList>
            <person name="Liu L."/>
            <person name="Gao P.J."/>
            <person name="Chen G.J."/>
            <person name="Wang L.S."/>
        </authorList>
    </citation>
    <scope>NUCLEOTIDE SEQUENCE [LARGE SCALE GENOMIC DNA]</scope>
    <source>
        <strain evidence="9 10">PG-01</strain>
    </source>
</reference>
<dbReference type="GO" id="GO:0008270">
    <property type="term" value="F:zinc ion binding"/>
    <property type="evidence" value="ECO:0007669"/>
    <property type="project" value="UniProtKB-UniRule"/>
</dbReference>
<dbReference type="Gene3D" id="6.20.220.10">
    <property type="entry name" value="ClpX chaperone, C4-type zinc finger domain"/>
    <property type="match status" value="1"/>
</dbReference>
<protein>
    <recommendedName>
        <fullName evidence="6">ATP-dependent Clp protease ATP-binding subunit ClpX</fullName>
    </recommendedName>
</protein>
<dbReference type="InterPro" id="IPR059188">
    <property type="entry name" value="Znf_CLPX-like"/>
</dbReference>
<dbReference type="InterPro" id="IPR010603">
    <property type="entry name" value="Znf_CppX_C4"/>
</dbReference>
<accession>A0A098LMS2</accession>
<dbReference type="STRING" id="153721.MYP_4643"/>
<feature type="binding site" evidence="6 7">
    <location>
        <position position="9"/>
    </location>
    <ligand>
        <name>Zn(2+)</name>
        <dbReference type="ChEBI" id="CHEBI:29105"/>
    </ligand>
</feature>
<dbReference type="GO" id="GO:0005524">
    <property type="term" value="F:ATP binding"/>
    <property type="evidence" value="ECO:0007669"/>
    <property type="project" value="UniProtKB-UniRule"/>
</dbReference>
<dbReference type="Proteomes" id="UP000030185">
    <property type="component" value="Unassembled WGS sequence"/>
</dbReference>
<proteinExistence type="inferred from homology"/>
<dbReference type="InterPro" id="IPR038366">
    <property type="entry name" value="Znf_CppX_C4_sf"/>
</dbReference>
<dbReference type="NCBIfam" id="TIGR00382">
    <property type="entry name" value="clpX"/>
    <property type="match status" value="1"/>
</dbReference>
<dbReference type="GO" id="GO:0051301">
    <property type="term" value="P:cell division"/>
    <property type="evidence" value="ECO:0007669"/>
    <property type="project" value="TreeGrafter"/>
</dbReference>
<keyword evidence="2 6" id="KW-0547">Nucleotide-binding</keyword>
<keyword evidence="1 6" id="KW-0479">Metal-binding</keyword>
<feature type="domain" description="ClpX-type ZB" evidence="8">
    <location>
        <begin position="1"/>
        <end position="47"/>
    </location>
</feature>
<evidence type="ECO:0000256" key="1">
    <source>
        <dbReference type="ARBA" id="ARBA00022723"/>
    </source>
</evidence>
<dbReference type="GO" id="GO:0140662">
    <property type="term" value="F:ATP-dependent protein folding chaperone"/>
    <property type="evidence" value="ECO:0007669"/>
    <property type="project" value="InterPro"/>
</dbReference>
<evidence type="ECO:0000256" key="4">
    <source>
        <dbReference type="ARBA" id="ARBA00022840"/>
    </source>
</evidence>